<comment type="caution">
    <text evidence="1">The sequence shown here is derived from an EMBL/GenBank/DDBJ whole genome shotgun (WGS) entry which is preliminary data.</text>
</comment>
<reference evidence="2" key="1">
    <citation type="journal article" date="2017" name="Genome Announc.">
        <title>Genome sequences of Cyberlindnera fabianii 65, Pichia kudriavzevii 129, and Saccharomyces cerevisiae 131 isolated from fermented masau fruits in Zimbabwe.</title>
        <authorList>
            <person name="van Rijswijck I.M.H."/>
            <person name="Derks M.F.L."/>
            <person name="Abee T."/>
            <person name="de Ridder D."/>
            <person name="Smid E.J."/>
        </authorList>
    </citation>
    <scope>NUCLEOTIDE SEQUENCE [LARGE SCALE GENOMIC DNA]</scope>
    <source>
        <strain evidence="2">129</strain>
    </source>
</reference>
<sequence>MAKPRPRKKCKIKGTGPLVNLQVSINEANKYIKTFQEENYSEVDAELNEENLAMLQDQLAETGGKQIQ</sequence>
<name>A0A1V2LTR8_PICKU</name>
<proteinExistence type="predicted"/>
<accession>A0A1V2LTR8</accession>
<dbReference type="VEuPathDB" id="FungiDB:C5L36_0E02820"/>
<dbReference type="AlphaFoldDB" id="A0A1V2LTR8"/>
<dbReference type="Proteomes" id="UP000189274">
    <property type="component" value="Unassembled WGS sequence"/>
</dbReference>
<evidence type="ECO:0000313" key="1">
    <source>
        <dbReference type="EMBL" id="ONH77579.1"/>
    </source>
</evidence>
<protein>
    <submittedName>
        <fullName evidence="1">Uncharacterized protein</fullName>
    </submittedName>
</protein>
<organism evidence="1 2">
    <name type="scientific">Pichia kudriavzevii</name>
    <name type="common">Yeast</name>
    <name type="synonym">Issatchenkia orientalis</name>
    <dbReference type="NCBI Taxonomy" id="4909"/>
    <lineage>
        <taxon>Eukaryota</taxon>
        <taxon>Fungi</taxon>
        <taxon>Dikarya</taxon>
        <taxon>Ascomycota</taxon>
        <taxon>Saccharomycotina</taxon>
        <taxon>Pichiomycetes</taxon>
        <taxon>Pichiales</taxon>
        <taxon>Pichiaceae</taxon>
        <taxon>Pichia</taxon>
    </lineage>
</organism>
<dbReference type="EMBL" id="MQVM01000001">
    <property type="protein sequence ID" value="ONH77579.1"/>
    <property type="molecule type" value="Genomic_DNA"/>
</dbReference>
<gene>
    <name evidence="1" type="ORF">BOH78_0098</name>
</gene>
<evidence type="ECO:0000313" key="2">
    <source>
        <dbReference type="Proteomes" id="UP000189274"/>
    </source>
</evidence>